<dbReference type="KEGG" id="axe:P40_07615"/>
<dbReference type="GeneID" id="94686287"/>
<dbReference type="InterPro" id="IPR009100">
    <property type="entry name" value="AcylCoA_DH/oxidase_NM_dom_sf"/>
</dbReference>
<feature type="domain" description="Acyl-CoA dehydrogenase/oxidase C-terminal" evidence="6">
    <location>
        <begin position="211"/>
        <end position="341"/>
    </location>
</feature>
<sequence length="361" mass="38185">MRLNDEQQMLQDSVARLMADKGPVSRLRELRDSRDEKGYDQPLWQAMVEAGLTGILVPEEHGGIAFGLVGAGLVAQEIGRNLSVTPFLSTAVLGATALSTGATAEQQSQWLPAIAEGTALVALAVDEGAKHRPDNLSTRYEGGKISGDKLLVLDGHVADLLLVAATDGSGSALYLVDPKASGVTIERTIMVDSRNAARIRFDNVDAEPMADGAAALQTALRAGRAVLAAELAGLSREVFERTLGYLKERKQFGRLIGTFQALQHRAAQLMIDVTMTEALALQALDACDNNADDADAQVFAAKGKAARTALLAGQEGVQMHGGIGMTDEFDIGFFLKRARAGGETLGDANFCADRFATLGGY</sequence>
<dbReference type="Pfam" id="PF00441">
    <property type="entry name" value="Acyl-CoA_dh_1"/>
    <property type="match status" value="1"/>
</dbReference>
<dbReference type="Proteomes" id="UP001107961">
    <property type="component" value="Unassembled WGS sequence"/>
</dbReference>
<comment type="similarity">
    <text evidence="2">Belongs to the acyl-CoA dehydrogenase family.</text>
</comment>
<dbReference type="Gene3D" id="2.40.110.10">
    <property type="entry name" value="Butyryl-CoA Dehydrogenase, subunit A, domain 2"/>
    <property type="match status" value="1"/>
</dbReference>
<evidence type="ECO:0000259" key="7">
    <source>
        <dbReference type="Pfam" id="PF02771"/>
    </source>
</evidence>
<dbReference type="InterPro" id="IPR036250">
    <property type="entry name" value="AcylCo_DH-like_C"/>
</dbReference>
<evidence type="ECO:0000256" key="3">
    <source>
        <dbReference type="ARBA" id="ARBA00022630"/>
    </source>
</evidence>
<dbReference type="InterPro" id="IPR009075">
    <property type="entry name" value="AcylCo_DH/oxidase_C"/>
</dbReference>
<keyword evidence="9" id="KW-1185">Reference proteome</keyword>
<evidence type="ECO:0000313" key="8">
    <source>
        <dbReference type="EMBL" id="MCE7507567.1"/>
    </source>
</evidence>
<evidence type="ECO:0000256" key="4">
    <source>
        <dbReference type="ARBA" id="ARBA00022827"/>
    </source>
</evidence>
<accession>A0A9Q3W4B4</accession>
<reference evidence="8" key="1">
    <citation type="submission" date="2022-01" db="EMBL/GenBank/DDBJ databases">
        <authorList>
            <person name="Karlyshev A.V."/>
            <person name="Jaspars M."/>
        </authorList>
    </citation>
    <scope>NUCLEOTIDE SEQUENCE</scope>
    <source>
        <strain evidence="8">AGSA3-2</strain>
    </source>
</reference>
<keyword evidence="5" id="KW-0560">Oxidoreductase</keyword>
<keyword evidence="4" id="KW-0274">FAD</keyword>
<evidence type="ECO:0000259" key="6">
    <source>
        <dbReference type="Pfam" id="PF00441"/>
    </source>
</evidence>
<dbReference type="CDD" id="cd00567">
    <property type="entry name" value="ACAD"/>
    <property type="match status" value="1"/>
</dbReference>
<evidence type="ECO:0000256" key="2">
    <source>
        <dbReference type="ARBA" id="ARBA00009347"/>
    </source>
</evidence>
<dbReference type="GO" id="GO:0050660">
    <property type="term" value="F:flavin adenine dinucleotide binding"/>
    <property type="evidence" value="ECO:0007669"/>
    <property type="project" value="InterPro"/>
</dbReference>
<dbReference type="SUPFAM" id="SSF56645">
    <property type="entry name" value="Acyl-CoA dehydrogenase NM domain-like"/>
    <property type="match status" value="1"/>
</dbReference>
<dbReference type="Gene3D" id="1.20.140.10">
    <property type="entry name" value="Butyryl-CoA Dehydrogenase, subunit A, domain 3"/>
    <property type="match status" value="1"/>
</dbReference>
<dbReference type="AlphaFoldDB" id="A0A9Q3W4B4"/>
<protein>
    <submittedName>
        <fullName evidence="8">Acyl-CoA/acyl-ACP dehydrogenase</fullName>
    </submittedName>
</protein>
<dbReference type="InterPro" id="IPR037069">
    <property type="entry name" value="AcylCoA_DH/ox_N_sf"/>
</dbReference>
<dbReference type="SUPFAM" id="SSF47203">
    <property type="entry name" value="Acyl-CoA dehydrogenase C-terminal domain-like"/>
    <property type="match status" value="1"/>
</dbReference>
<name>A0A9Q3W4B4_9GAMM</name>
<dbReference type="RefSeq" id="WP_022994026.1">
    <property type="nucleotide sequence ID" value="NZ_CBDDTQ010000001.1"/>
</dbReference>
<evidence type="ECO:0000313" key="9">
    <source>
        <dbReference type="Proteomes" id="UP001107961"/>
    </source>
</evidence>
<dbReference type="Gene3D" id="1.10.540.10">
    <property type="entry name" value="Acyl-CoA dehydrogenase/oxidase, N-terminal domain"/>
    <property type="match status" value="1"/>
</dbReference>
<evidence type="ECO:0000256" key="1">
    <source>
        <dbReference type="ARBA" id="ARBA00001974"/>
    </source>
</evidence>
<proteinExistence type="inferred from homology"/>
<dbReference type="GO" id="GO:0003995">
    <property type="term" value="F:acyl-CoA dehydrogenase activity"/>
    <property type="evidence" value="ECO:0007669"/>
    <property type="project" value="TreeGrafter"/>
</dbReference>
<gene>
    <name evidence="8" type="ORF">LZG35_02875</name>
</gene>
<feature type="domain" description="Acyl-CoA dehydrogenase/oxidase N-terminal" evidence="7">
    <location>
        <begin position="4"/>
        <end position="117"/>
    </location>
</feature>
<comment type="cofactor">
    <cofactor evidence="1">
        <name>FAD</name>
        <dbReference type="ChEBI" id="CHEBI:57692"/>
    </cofactor>
</comment>
<dbReference type="PANTHER" id="PTHR43884">
    <property type="entry name" value="ACYL-COA DEHYDROGENASE"/>
    <property type="match status" value="1"/>
</dbReference>
<comment type="caution">
    <text evidence="8">The sequence shown here is derived from an EMBL/GenBank/DDBJ whole genome shotgun (WGS) entry which is preliminary data.</text>
</comment>
<keyword evidence="3" id="KW-0285">Flavoprotein</keyword>
<dbReference type="InterPro" id="IPR013786">
    <property type="entry name" value="AcylCoA_DH/ox_N"/>
</dbReference>
<evidence type="ECO:0000256" key="5">
    <source>
        <dbReference type="ARBA" id="ARBA00023002"/>
    </source>
</evidence>
<dbReference type="Pfam" id="PF02771">
    <property type="entry name" value="Acyl-CoA_dh_N"/>
    <property type="match status" value="1"/>
</dbReference>
<dbReference type="PANTHER" id="PTHR43884:SF20">
    <property type="entry name" value="ACYL-COA DEHYDROGENASE FADE28"/>
    <property type="match status" value="1"/>
</dbReference>
<organism evidence="8 9">
    <name type="scientific">Alloalcanivorax xenomutans</name>
    <dbReference type="NCBI Taxonomy" id="1094342"/>
    <lineage>
        <taxon>Bacteria</taxon>
        <taxon>Pseudomonadati</taxon>
        <taxon>Pseudomonadota</taxon>
        <taxon>Gammaproteobacteria</taxon>
        <taxon>Oceanospirillales</taxon>
        <taxon>Alcanivoracaceae</taxon>
        <taxon>Alloalcanivorax</taxon>
    </lineage>
</organism>
<dbReference type="InterPro" id="IPR046373">
    <property type="entry name" value="Acyl-CoA_Oxase/DH_mid-dom_sf"/>
</dbReference>
<dbReference type="EMBL" id="JAJVKT010000003">
    <property type="protein sequence ID" value="MCE7507567.1"/>
    <property type="molecule type" value="Genomic_DNA"/>
</dbReference>